<reference evidence="1 2" key="1">
    <citation type="submission" date="2020-08" db="EMBL/GenBank/DDBJ databases">
        <title>Plant Genome Project.</title>
        <authorList>
            <person name="Zhang R.-G."/>
        </authorList>
    </citation>
    <scope>NUCLEOTIDE SEQUENCE [LARGE SCALE GENOMIC DNA]</scope>
    <source>
        <tissue evidence="1">Rhizome</tissue>
    </source>
</reference>
<accession>A0A8J5HZZ0</accession>
<keyword evidence="2" id="KW-1185">Reference proteome</keyword>
<evidence type="ECO:0000313" key="2">
    <source>
        <dbReference type="Proteomes" id="UP000734854"/>
    </source>
</evidence>
<dbReference type="EMBL" id="JACMSC010000001">
    <property type="protein sequence ID" value="KAG6535266.1"/>
    <property type="molecule type" value="Genomic_DNA"/>
</dbReference>
<dbReference type="InterPro" id="IPR001806">
    <property type="entry name" value="Small_GTPase"/>
</dbReference>
<dbReference type="Proteomes" id="UP000734854">
    <property type="component" value="Unassembled WGS sequence"/>
</dbReference>
<dbReference type="PRINTS" id="PR00449">
    <property type="entry name" value="RASTRNSFRMNG"/>
</dbReference>
<proteinExistence type="predicted"/>
<dbReference type="AlphaFoldDB" id="A0A8J5HZZ0"/>
<comment type="caution">
    <text evidence="1">The sequence shown here is derived from an EMBL/GenBank/DDBJ whole genome shotgun (WGS) entry which is preliminary data.</text>
</comment>
<protein>
    <submittedName>
        <fullName evidence="1">Uncharacterized protein</fullName>
    </submittedName>
</protein>
<dbReference type="GO" id="GO:0005525">
    <property type="term" value="F:GTP binding"/>
    <property type="evidence" value="ECO:0007669"/>
    <property type="project" value="InterPro"/>
</dbReference>
<organism evidence="1 2">
    <name type="scientific">Zingiber officinale</name>
    <name type="common">Ginger</name>
    <name type="synonym">Amomum zingiber</name>
    <dbReference type="NCBI Taxonomy" id="94328"/>
    <lineage>
        <taxon>Eukaryota</taxon>
        <taxon>Viridiplantae</taxon>
        <taxon>Streptophyta</taxon>
        <taxon>Embryophyta</taxon>
        <taxon>Tracheophyta</taxon>
        <taxon>Spermatophyta</taxon>
        <taxon>Magnoliopsida</taxon>
        <taxon>Liliopsida</taxon>
        <taxon>Zingiberales</taxon>
        <taxon>Zingiberaceae</taxon>
        <taxon>Zingiber</taxon>
    </lineage>
</organism>
<dbReference type="Pfam" id="PF00071">
    <property type="entry name" value="Ras"/>
    <property type="match status" value="1"/>
</dbReference>
<name>A0A8J5HZZ0_ZINOF</name>
<dbReference type="Gene3D" id="3.40.50.300">
    <property type="entry name" value="P-loop containing nucleotide triphosphate hydrolases"/>
    <property type="match status" value="1"/>
</dbReference>
<sequence length="76" mass="8721">MAHRVDHEYDYLFNIFLAGNSGVGNPNILSRFTRNEFSLDSKSTIGVELATKTVQIELYPTSDLYRMEILCAYTLR</sequence>
<dbReference type="InterPro" id="IPR027417">
    <property type="entry name" value="P-loop_NTPase"/>
</dbReference>
<dbReference type="InterPro" id="IPR050209">
    <property type="entry name" value="Rab_GTPases_membrane_traffic"/>
</dbReference>
<gene>
    <name evidence="1" type="ORF">ZIOFF_000231</name>
</gene>
<dbReference type="SUPFAM" id="SSF52540">
    <property type="entry name" value="P-loop containing nucleoside triphosphate hydrolases"/>
    <property type="match status" value="1"/>
</dbReference>
<dbReference type="GO" id="GO:0003924">
    <property type="term" value="F:GTPase activity"/>
    <property type="evidence" value="ECO:0007669"/>
    <property type="project" value="InterPro"/>
</dbReference>
<dbReference type="PANTHER" id="PTHR47979">
    <property type="entry name" value="DRAB11-RELATED"/>
    <property type="match status" value="1"/>
</dbReference>
<evidence type="ECO:0000313" key="1">
    <source>
        <dbReference type="EMBL" id="KAG6535266.1"/>
    </source>
</evidence>
<dbReference type="PROSITE" id="PS51419">
    <property type="entry name" value="RAB"/>
    <property type="match status" value="1"/>
</dbReference>